<feature type="transmembrane region" description="Helical" evidence="14">
    <location>
        <begin position="68"/>
        <end position="87"/>
    </location>
</feature>
<dbReference type="GO" id="GO:0015280">
    <property type="term" value="F:ligand-gated sodium channel activity"/>
    <property type="evidence" value="ECO:0007669"/>
    <property type="project" value="TreeGrafter"/>
</dbReference>
<dbReference type="EMBL" id="JAKKPZ010000011">
    <property type="protein sequence ID" value="KAI1715403.1"/>
    <property type="molecule type" value="Genomic_DNA"/>
</dbReference>
<keyword evidence="10" id="KW-0325">Glycoprotein</keyword>
<keyword evidence="7" id="KW-0915">Sodium</keyword>
<dbReference type="PANTHER" id="PTHR11690">
    <property type="entry name" value="AMILORIDE-SENSITIVE SODIUM CHANNEL-RELATED"/>
    <property type="match status" value="1"/>
</dbReference>
<organism evidence="15 16">
    <name type="scientific">Ditylenchus destructor</name>
    <dbReference type="NCBI Taxonomy" id="166010"/>
    <lineage>
        <taxon>Eukaryota</taxon>
        <taxon>Metazoa</taxon>
        <taxon>Ecdysozoa</taxon>
        <taxon>Nematoda</taxon>
        <taxon>Chromadorea</taxon>
        <taxon>Rhabditida</taxon>
        <taxon>Tylenchina</taxon>
        <taxon>Tylenchomorpha</taxon>
        <taxon>Sphaerularioidea</taxon>
        <taxon>Anguinidae</taxon>
        <taxon>Anguininae</taxon>
        <taxon>Ditylenchus</taxon>
    </lineage>
</organism>
<evidence type="ECO:0000256" key="6">
    <source>
        <dbReference type="ARBA" id="ARBA00022989"/>
    </source>
</evidence>
<evidence type="ECO:0000256" key="1">
    <source>
        <dbReference type="ARBA" id="ARBA00004141"/>
    </source>
</evidence>
<evidence type="ECO:0000256" key="7">
    <source>
        <dbReference type="ARBA" id="ARBA00023053"/>
    </source>
</evidence>
<keyword evidence="4 13" id="KW-0894">Sodium channel</keyword>
<keyword evidence="3 13" id="KW-0813">Transport</keyword>
<evidence type="ECO:0000256" key="14">
    <source>
        <dbReference type="SAM" id="Phobius"/>
    </source>
</evidence>
<comment type="subcellular location">
    <subcellularLocation>
        <location evidence="1">Membrane</location>
        <topology evidence="1">Multi-pass membrane protein</topology>
    </subcellularLocation>
</comment>
<protein>
    <submittedName>
        <fullName evidence="15">Amiloride-sensitive sodium channel domain-containing protein</fullName>
    </submittedName>
</protein>
<comment type="caution">
    <text evidence="15">The sequence shown here is derived from an EMBL/GenBank/DDBJ whole genome shotgun (WGS) entry which is preliminary data.</text>
</comment>
<evidence type="ECO:0000256" key="10">
    <source>
        <dbReference type="ARBA" id="ARBA00023180"/>
    </source>
</evidence>
<dbReference type="InterPro" id="IPR001873">
    <property type="entry name" value="ENaC"/>
</dbReference>
<keyword evidence="12 13" id="KW-0407">Ion channel</keyword>
<dbReference type="Proteomes" id="UP001201812">
    <property type="component" value="Unassembled WGS sequence"/>
</dbReference>
<evidence type="ECO:0000256" key="5">
    <source>
        <dbReference type="ARBA" id="ARBA00022692"/>
    </source>
</evidence>
<evidence type="ECO:0000313" key="15">
    <source>
        <dbReference type="EMBL" id="KAI1715403.1"/>
    </source>
</evidence>
<evidence type="ECO:0000256" key="2">
    <source>
        <dbReference type="ARBA" id="ARBA00007193"/>
    </source>
</evidence>
<evidence type="ECO:0000256" key="11">
    <source>
        <dbReference type="ARBA" id="ARBA00023201"/>
    </source>
</evidence>
<keyword evidence="11 13" id="KW-0739">Sodium transport</keyword>
<keyword evidence="5 13" id="KW-0812">Transmembrane</keyword>
<evidence type="ECO:0000256" key="4">
    <source>
        <dbReference type="ARBA" id="ARBA00022461"/>
    </source>
</evidence>
<evidence type="ECO:0000256" key="12">
    <source>
        <dbReference type="ARBA" id="ARBA00023303"/>
    </source>
</evidence>
<evidence type="ECO:0000256" key="3">
    <source>
        <dbReference type="ARBA" id="ARBA00022448"/>
    </source>
</evidence>
<accession>A0AAD4R7H3</accession>
<dbReference type="PANTHER" id="PTHR11690:SF248">
    <property type="entry name" value="PICKPOCKET 17, ISOFORM A"/>
    <property type="match status" value="1"/>
</dbReference>
<reference evidence="15" key="1">
    <citation type="submission" date="2022-01" db="EMBL/GenBank/DDBJ databases">
        <title>Genome Sequence Resource for Two Populations of Ditylenchus destructor, the Migratory Endoparasitic Phytonematode.</title>
        <authorList>
            <person name="Zhang H."/>
            <person name="Lin R."/>
            <person name="Xie B."/>
        </authorList>
    </citation>
    <scope>NUCLEOTIDE SEQUENCE</scope>
    <source>
        <strain evidence="15">BazhouSP</strain>
    </source>
</reference>
<evidence type="ECO:0000313" key="16">
    <source>
        <dbReference type="Proteomes" id="UP001201812"/>
    </source>
</evidence>
<dbReference type="Pfam" id="PF00858">
    <property type="entry name" value="ASC"/>
    <property type="match status" value="1"/>
</dbReference>
<evidence type="ECO:0000256" key="9">
    <source>
        <dbReference type="ARBA" id="ARBA00023136"/>
    </source>
</evidence>
<gene>
    <name evidence="15" type="ORF">DdX_07714</name>
</gene>
<name>A0AAD4R7H3_9BILA</name>
<sequence>MPDPLRELEEDKDVRAAIADVDAVKKREAELRNKTRLRRFKDTIIEWARFSSYDGLNHMALADNKATLIFWTIIVIISLILFFYLLVITLSQYLRYETDVGLNLHYAGIGGKSSFPSITICNVNPYKASAIRNKPQLQALINLYNKLVANSATLNK</sequence>
<dbReference type="GO" id="GO:0005886">
    <property type="term" value="C:plasma membrane"/>
    <property type="evidence" value="ECO:0007669"/>
    <property type="project" value="TreeGrafter"/>
</dbReference>
<evidence type="ECO:0000256" key="13">
    <source>
        <dbReference type="RuleBase" id="RU000679"/>
    </source>
</evidence>
<comment type="similarity">
    <text evidence="2 13">Belongs to the amiloride-sensitive sodium channel (TC 1.A.6) family.</text>
</comment>
<keyword evidence="9 14" id="KW-0472">Membrane</keyword>
<keyword evidence="6 14" id="KW-1133">Transmembrane helix</keyword>
<evidence type="ECO:0000256" key="8">
    <source>
        <dbReference type="ARBA" id="ARBA00023065"/>
    </source>
</evidence>
<keyword evidence="8 13" id="KW-0406">Ion transport</keyword>
<proteinExistence type="inferred from homology"/>
<keyword evidence="16" id="KW-1185">Reference proteome</keyword>
<dbReference type="AlphaFoldDB" id="A0AAD4R7H3"/>